<comment type="caution">
    <text evidence="2">The sequence shown here is derived from an EMBL/GenBank/DDBJ whole genome shotgun (WGS) entry which is preliminary data.</text>
</comment>
<proteinExistence type="predicted"/>
<dbReference type="OrthoDB" id="5317787at2759"/>
<sequence>MSHSIRRYKTDISERSVASYSDESQDSQSTTPTSLYSSPSPSLRQATDLYSKQQYDISPCTTFCARSSTETYSSTVESFEELCEEPDTYDPEYEVPEYREPVSHDLRPSTPSNFAEFFPTMNRLCIRHDDTTHDGNMNLRVDCERRRGTIQLFHLKMNDLKKREFSLRRYERASGREVCHSARKFTTPSSEKRPAMARSVSNAFASIVKPDFKRTSSGLSSHSNTKKPIKRQDSGYGSNSDDEFDEDYFPSSKPKSAIQIPSNTTKLEFSNYAQVLVKRRGAKSSKRYEFEYWGHDYTWKRVVKKDGDGKEVSYHLYQDDTGHAIAHIVPELRSRSQVREEERNGGWVKPCSLWIADKSVLEAVTDVADVIVATGLIALVDDSIKSHFHPTSHSLSNSRPGLARTHTLPLPKLGMDLEYVGPRALVEHMFKRRNSGGSNKERDTRPNPSPLRAHAVTATRPDQTSSPD</sequence>
<feature type="region of interest" description="Disordered" evidence="1">
    <location>
        <begin position="431"/>
        <end position="468"/>
    </location>
</feature>
<accession>A0A8H7THL2</accession>
<gene>
    <name evidence="2" type="ORF">IFR04_007837</name>
</gene>
<feature type="compositionally biased region" description="Low complexity" evidence="1">
    <location>
        <begin position="27"/>
        <end position="42"/>
    </location>
</feature>
<evidence type="ECO:0000313" key="2">
    <source>
        <dbReference type="EMBL" id="KAG4419061.1"/>
    </source>
</evidence>
<feature type="region of interest" description="Disordered" evidence="1">
    <location>
        <begin position="214"/>
        <end position="257"/>
    </location>
</feature>
<keyword evidence="3" id="KW-1185">Reference proteome</keyword>
<dbReference type="Proteomes" id="UP000664132">
    <property type="component" value="Unassembled WGS sequence"/>
</dbReference>
<organism evidence="2 3">
    <name type="scientific">Cadophora malorum</name>
    <dbReference type="NCBI Taxonomy" id="108018"/>
    <lineage>
        <taxon>Eukaryota</taxon>
        <taxon>Fungi</taxon>
        <taxon>Dikarya</taxon>
        <taxon>Ascomycota</taxon>
        <taxon>Pezizomycotina</taxon>
        <taxon>Leotiomycetes</taxon>
        <taxon>Helotiales</taxon>
        <taxon>Ploettnerulaceae</taxon>
        <taxon>Cadophora</taxon>
    </lineage>
</organism>
<protein>
    <submittedName>
        <fullName evidence="2">Uncharacterized protein</fullName>
    </submittedName>
</protein>
<feature type="region of interest" description="Disordered" evidence="1">
    <location>
        <begin position="1"/>
        <end position="45"/>
    </location>
</feature>
<evidence type="ECO:0000313" key="3">
    <source>
        <dbReference type="Proteomes" id="UP000664132"/>
    </source>
</evidence>
<name>A0A8H7THL2_9HELO</name>
<evidence type="ECO:0000256" key="1">
    <source>
        <dbReference type="SAM" id="MobiDB-lite"/>
    </source>
</evidence>
<dbReference type="EMBL" id="JAFJYH010000114">
    <property type="protein sequence ID" value="KAG4419061.1"/>
    <property type="molecule type" value="Genomic_DNA"/>
</dbReference>
<dbReference type="AlphaFoldDB" id="A0A8H7THL2"/>
<reference evidence="2" key="1">
    <citation type="submission" date="2021-02" db="EMBL/GenBank/DDBJ databases">
        <title>Genome sequence Cadophora malorum strain M34.</title>
        <authorList>
            <person name="Stefanovic E."/>
            <person name="Vu D."/>
            <person name="Scully C."/>
            <person name="Dijksterhuis J."/>
            <person name="Roader J."/>
            <person name="Houbraken J."/>
        </authorList>
    </citation>
    <scope>NUCLEOTIDE SEQUENCE</scope>
    <source>
        <strain evidence="2">M34</strain>
    </source>
</reference>